<accession>A0ABV9P6L2</accession>
<proteinExistence type="predicted"/>
<comment type="caution">
    <text evidence="1">The sequence shown here is derived from an EMBL/GenBank/DDBJ whole genome shotgun (WGS) entry which is preliminary data.</text>
</comment>
<evidence type="ECO:0000313" key="1">
    <source>
        <dbReference type="EMBL" id="MFC4741028.1"/>
    </source>
</evidence>
<organism evidence="1 2">
    <name type="scientific">Flavobacterium ponti</name>
    <dbReference type="NCBI Taxonomy" id="665133"/>
    <lineage>
        <taxon>Bacteria</taxon>
        <taxon>Pseudomonadati</taxon>
        <taxon>Bacteroidota</taxon>
        <taxon>Flavobacteriia</taxon>
        <taxon>Flavobacteriales</taxon>
        <taxon>Flavobacteriaceae</taxon>
        <taxon>Flavobacterium</taxon>
    </lineage>
</organism>
<keyword evidence="2" id="KW-1185">Reference proteome</keyword>
<dbReference type="RefSeq" id="WP_379743569.1">
    <property type="nucleotide sequence ID" value="NZ_JBHSGW010000028.1"/>
</dbReference>
<dbReference type="Proteomes" id="UP001595885">
    <property type="component" value="Unassembled WGS sequence"/>
</dbReference>
<reference evidence="2" key="1">
    <citation type="journal article" date="2019" name="Int. J. Syst. Evol. Microbiol.">
        <title>The Global Catalogue of Microorganisms (GCM) 10K type strain sequencing project: providing services to taxonomists for standard genome sequencing and annotation.</title>
        <authorList>
            <consortium name="The Broad Institute Genomics Platform"/>
            <consortium name="The Broad Institute Genome Sequencing Center for Infectious Disease"/>
            <person name="Wu L."/>
            <person name="Ma J."/>
        </authorList>
    </citation>
    <scope>NUCLEOTIDE SEQUENCE [LARGE SCALE GENOMIC DNA]</scope>
    <source>
        <strain evidence="2">CCUG 50349</strain>
    </source>
</reference>
<evidence type="ECO:0000313" key="2">
    <source>
        <dbReference type="Proteomes" id="UP001595885"/>
    </source>
</evidence>
<gene>
    <name evidence="1" type="ORF">ACFO3U_13580</name>
</gene>
<sequence length="270" mass="30912">MTDSEKLVKLKELLLNEDRDFALKILQKIESVETTLNKEELLSEKVSPIIEKKIETFAEEIPSKLGPTITKALKIQIRDSQDQVVEALFPIIGKMVKKYIQQEMKNLTESINNQVQNTFSIKKWQRKIKSVFTGVSEQSIILSEMAKPKVDQIFIIEKGSGLLIANVSKEDDNIDKDMIAGMLTAIKNFVEDAFAKEEQSLELIQYEFYNIYIQNLASYYVAAVISGSFNSDFKERLEDKILDFASKHKKEKLVEDSKATNKLIESLFND</sequence>
<protein>
    <submittedName>
        <fullName evidence="1">Cell envelope biogenesis protein OmpA</fullName>
    </submittedName>
</protein>
<dbReference type="EMBL" id="JBHSGW010000028">
    <property type="protein sequence ID" value="MFC4741028.1"/>
    <property type="molecule type" value="Genomic_DNA"/>
</dbReference>
<name>A0ABV9P6L2_9FLAO</name>